<organism evidence="1">
    <name type="scientific">Rhizophora mucronata</name>
    <name type="common">Asiatic mangrove</name>
    <dbReference type="NCBI Taxonomy" id="61149"/>
    <lineage>
        <taxon>Eukaryota</taxon>
        <taxon>Viridiplantae</taxon>
        <taxon>Streptophyta</taxon>
        <taxon>Embryophyta</taxon>
        <taxon>Tracheophyta</taxon>
        <taxon>Spermatophyta</taxon>
        <taxon>Magnoliopsida</taxon>
        <taxon>eudicotyledons</taxon>
        <taxon>Gunneridae</taxon>
        <taxon>Pentapetalae</taxon>
        <taxon>rosids</taxon>
        <taxon>fabids</taxon>
        <taxon>Malpighiales</taxon>
        <taxon>Rhizophoraceae</taxon>
        <taxon>Rhizophora</taxon>
    </lineage>
</organism>
<evidence type="ECO:0000313" key="1">
    <source>
        <dbReference type="EMBL" id="MBX56106.1"/>
    </source>
</evidence>
<dbReference type="AlphaFoldDB" id="A0A2P2PMZ4"/>
<sequence length="36" mass="4198">MFLTKAYTAGLNQFLTKVRLKSWWIQGLEGPMMLHS</sequence>
<proteinExistence type="predicted"/>
<dbReference type="EMBL" id="GGEC01075622">
    <property type="protein sequence ID" value="MBX56106.1"/>
    <property type="molecule type" value="Transcribed_RNA"/>
</dbReference>
<name>A0A2P2PMZ4_RHIMU</name>
<reference evidence="1" key="1">
    <citation type="submission" date="2018-02" db="EMBL/GenBank/DDBJ databases">
        <title>Rhizophora mucronata_Transcriptome.</title>
        <authorList>
            <person name="Meera S.P."/>
            <person name="Sreeshan A."/>
            <person name="Augustine A."/>
        </authorList>
    </citation>
    <scope>NUCLEOTIDE SEQUENCE</scope>
    <source>
        <tissue evidence="1">Leaf</tissue>
    </source>
</reference>
<accession>A0A2P2PMZ4</accession>
<protein>
    <submittedName>
        <fullName evidence="1">Uncharacterized protein</fullName>
    </submittedName>
</protein>